<dbReference type="Gene3D" id="3.10.129.10">
    <property type="entry name" value="Hotdog Thioesterase"/>
    <property type="match status" value="1"/>
</dbReference>
<evidence type="ECO:0000313" key="5">
    <source>
        <dbReference type="EMBL" id="TGJ87977.1"/>
    </source>
</evidence>
<keyword evidence="1" id="KW-0596">Phosphopantetheine</keyword>
<dbReference type="OrthoDB" id="4779776at2759"/>
<dbReference type="InterPro" id="IPR016036">
    <property type="entry name" value="Malonyl_transacylase_ACP-bd"/>
</dbReference>
<dbReference type="GO" id="GO:0004312">
    <property type="term" value="F:fatty acid synthase activity"/>
    <property type="evidence" value="ECO:0007669"/>
    <property type="project" value="TreeGrafter"/>
</dbReference>
<protein>
    <recommendedName>
        <fullName evidence="4">Malonyl-CoA:ACP transacylase (MAT) domain-containing protein</fullName>
    </recommendedName>
</protein>
<dbReference type="Pfam" id="PF00698">
    <property type="entry name" value="Acyl_transf_1"/>
    <property type="match status" value="1"/>
</dbReference>
<dbReference type="STRING" id="37992.A0A4Z0YVH5"/>
<evidence type="ECO:0000256" key="1">
    <source>
        <dbReference type="ARBA" id="ARBA00022450"/>
    </source>
</evidence>
<name>A0A4Z0YVH5_9PEZI</name>
<comment type="caution">
    <text evidence="5">The sequence shown here is derived from an EMBL/GenBank/DDBJ whole genome shotgun (WGS) entry which is preliminary data.</text>
</comment>
<gene>
    <name evidence="5" type="ORF">E0Z10_g714</name>
</gene>
<evidence type="ECO:0000256" key="2">
    <source>
        <dbReference type="ARBA" id="ARBA00022553"/>
    </source>
</evidence>
<dbReference type="EMBL" id="SKBN01000007">
    <property type="protein sequence ID" value="TGJ87977.1"/>
    <property type="molecule type" value="Genomic_DNA"/>
</dbReference>
<dbReference type="InterPro" id="IPR050091">
    <property type="entry name" value="PKS_NRPS_Biosynth_Enz"/>
</dbReference>
<organism evidence="5 6">
    <name type="scientific">Xylaria hypoxylon</name>
    <dbReference type="NCBI Taxonomy" id="37992"/>
    <lineage>
        <taxon>Eukaryota</taxon>
        <taxon>Fungi</taxon>
        <taxon>Dikarya</taxon>
        <taxon>Ascomycota</taxon>
        <taxon>Pezizomycotina</taxon>
        <taxon>Sordariomycetes</taxon>
        <taxon>Xylariomycetidae</taxon>
        <taxon>Xylariales</taxon>
        <taxon>Xylariaceae</taxon>
        <taxon>Xylaria</taxon>
    </lineage>
</organism>
<accession>A0A4Z0YVH5</accession>
<dbReference type="Gene3D" id="3.40.366.10">
    <property type="entry name" value="Malonyl-Coenzyme A Acyl Carrier Protein, domain 2"/>
    <property type="match status" value="1"/>
</dbReference>
<dbReference type="Proteomes" id="UP000297716">
    <property type="component" value="Unassembled WGS sequence"/>
</dbReference>
<evidence type="ECO:0000313" key="6">
    <source>
        <dbReference type="Proteomes" id="UP000297716"/>
    </source>
</evidence>
<dbReference type="InterPro" id="IPR016035">
    <property type="entry name" value="Acyl_Trfase/lysoPLipase"/>
</dbReference>
<dbReference type="PANTHER" id="PTHR43775">
    <property type="entry name" value="FATTY ACID SYNTHASE"/>
    <property type="match status" value="1"/>
</dbReference>
<evidence type="ECO:0000256" key="3">
    <source>
        <dbReference type="ARBA" id="ARBA00023268"/>
    </source>
</evidence>
<dbReference type="GO" id="GO:0006633">
    <property type="term" value="P:fatty acid biosynthetic process"/>
    <property type="evidence" value="ECO:0007669"/>
    <property type="project" value="TreeGrafter"/>
</dbReference>
<evidence type="ECO:0000259" key="4">
    <source>
        <dbReference type="SMART" id="SM00827"/>
    </source>
</evidence>
<dbReference type="SUPFAM" id="SSF52151">
    <property type="entry name" value="FabD/lysophospholipase-like"/>
    <property type="match status" value="1"/>
</dbReference>
<dbReference type="InterPro" id="IPR049552">
    <property type="entry name" value="PKS_DH_N"/>
</dbReference>
<dbReference type="AlphaFoldDB" id="A0A4Z0YVH5"/>
<dbReference type="Pfam" id="PF21089">
    <property type="entry name" value="PKS_DH_N"/>
    <property type="match status" value="1"/>
</dbReference>
<dbReference type="SUPFAM" id="SSF55048">
    <property type="entry name" value="Probable ACP-binding domain of malonyl-CoA ACP transacylase"/>
    <property type="match status" value="1"/>
</dbReference>
<proteinExistence type="predicted"/>
<reference evidence="5 6" key="1">
    <citation type="submission" date="2019-03" db="EMBL/GenBank/DDBJ databases">
        <title>Draft genome sequence of Xylaria hypoxylon DSM 108379, a ubiquitous saprotrophic-parasitic fungi on hardwood.</title>
        <authorList>
            <person name="Buettner E."/>
            <person name="Leonhardt S."/>
            <person name="Gebauer A.M."/>
            <person name="Liers C."/>
            <person name="Hofrichter M."/>
            <person name="Kellner H."/>
        </authorList>
    </citation>
    <scope>NUCLEOTIDE SEQUENCE [LARGE SCALE GENOMIC DNA]</scope>
    <source>
        <strain evidence="5 6">DSM 108379</strain>
    </source>
</reference>
<sequence length="813" mass="88987">MPPTRRPTKLNSALRLDSSNLKLVTELEEWPRKVHRASINSFGYGDKARSWSIEQYLSDPQGKGRERNSAVSSQTLCTAIQIAIVDLLGRWDAKPTVVIGLSSGEIAAAFTAGLIDQKQAILIAYLRGCAVEQVEQEGSMMAVALNVETAQRIIREAHLDKQVCVACVNSPESVTLSGSTEGIRFLETRMREMKKPCSVIRSNGRAYHSHMMRDVGATYENMLRSVFVENSPKTPQRYPVATMCSTVGSVGTELCSPNGSIDWPGIGAEIWKKLYSLTHSGNGIDCVWRNDSLRLKEVSWMRDHTVGTQVVFLAAAYLSMIIEGLSQVRDEGKLSAGSPSAVFELRNVSVKAALMVSEDDALSGNDIKLHTTLTPRKISTTSALASCAVVFAVDFVTVKCKVGSIPATNVNLDSYADVHARSERTEVSTQRIHCTLGGAGFSALVELSDKPDIEHLDSGSVTQLHKYIVAFLEDQDPDLADDENVGMIGALLDLAGHKNPRMRVLEHAAFPHCRSWHTATIADSSELVVKDKGRGPFDTIIVPGLGDSEKYWKDSDTILSNLASGGIIITHNTPAAQASLDSADFWAIEVDESMLLARRRSHRNYLPQPVYIVRIRALSFGTASKVARCCQSGNHLYHQSPQRLSLRESSVHLPAGAGIRIFGYNRTTRAGCASPHTNGVSTLLWVTGAGMLGDDNKTNPDLTLSAGLSRALMLEQPALRFAVIDVGSEPLHRPNVHETTCRNIMSTLFPVNDGCDDHEYIQLHGIVHVSRFKPDRHVNTLFEHRLRSGYPTNESTLSQAKYHGIIDTNSIDP</sequence>
<keyword evidence="6" id="KW-1185">Reference proteome</keyword>
<dbReference type="SMART" id="SM00827">
    <property type="entry name" value="PKS_AT"/>
    <property type="match status" value="1"/>
</dbReference>
<keyword evidence="2" id="KW-0597">Phosphoprotein</keyword>
<dbReference type="InterPro" id="IPR001227">
    <property type="entry name" value="Ac_transferase_dom_sf"/>
</dbReference>
<dbReference type="PANTHER" id="PTHR43775:SF50">
    <property type="entry name" value="HIGHLY REDUCING POLYKETIDE SYNTHASE SRDA"/>
    <property type="match status" value="1"/>
</dbReference>
<feature type="domain" description="Malonyl-CoA:ACP transacylase (MAT)" evidence="4">
    <location>
        <begin position="34"/>
        <end position="282"/>
    </location>
</feature>
<dbReference type="InterPro" id="IPR014043">
    <property type="entry name" value="Acyl_transferase_dom"/>
</dbReference>
<keyword evidence="3" id="KW-0511">Multifunctional enzyme</keyword>